<evidence type="ECO:0000259" key="1">
    <source>
        <dbReference type="Pfam" id="PF12705"/>
    </source>
</evidence>
<dbReference type="AlphaFoldDB" id="X0TX22"/>
<organism evidence="2">
    <name type="scientific">marine sediment metagenome</name>
    <dbReference type="NCBI Taxonomy" id="412755"/>
    <lineage>
        <taxon>unclassified sequences</taxon>
        <taxon>metagenomes</taxon>
        <taxon>ecological metagenomes</taxon>
    </lineage>
</organism>
<accession>X0TX22</accession>
<name>X0TX22_9ZZZZ</name>
<sequence length="240" mass="27269">MVGREQLRISAKILGELAQPYFCPRCFWLKMKTGNKLPFQIFPGIFSSIDAYTKRVVHGWFDDLAEAPLWLRDIGNIVGYIDPPHWSRFQMRIQDHDILLTGAADGILKLADGTIAIIDYKTAKYTQHQGRLLPMYTTQLNGYALIAEHIKMGTVSKLALVYAEPVTDNKTARSNVVRTDDGFRMPLAVYIHDVDLHPGGLEPLFRRARVLYDLPEIPGGRQNCDNCKKLDQLMLLARKL</sequence>
<proteinExistence type="predicted"/>
<dbReference type="EMBL" id="BARS01014888">
    <property type="protein sequence ID" value="GAF97819.1"/>
    <property type="molecule type" value="Genomic_DNA"/>
</dbReference>
<feature type="domain" description="PD-(D/E)XK endonuclease-like" evidence="1">
    <location>
        <begin position="90"/>
        <end position="175"/>
    </location>
</feature>
<gene>
    <name evidence="2" type="ORF">S01H1_24731</name>
</gene>
<dbReference type="Gene3D" id="3.90.320.10">
    <property type="match status" value="1"/>
</dbReference>
<comment type="caution">
    <text evidence="2">The sequence shown here is derived from an EMBL/GenBank/DDBJ whole genome shotgun (WGS) entry which is preliminary data.</text>
</comment>
<reference evidence="2" key="1">
    <citation type="journal article" date="2014" name="Front. Microbiol.">
        <title>High frequency of phylogenetically diverse reductive dehalogenase-homologous genes in deep subseafloor sedimentary metagenomes.</title>
        <authorList>
            <person name="Kawai M."/>
            <person name="Futagami T."/>
            <person name="Toyoda A."/>
            <person name="Takaki Y."/>
            <person name="Nishi S."/>
            <person name="Hori S."/>
            <person name="Arai W."/>
            <person name="Tsubouchi T."/>
            <person name="Morono Y."/>
            <person name="Uchiyama I."/>
            <person name="Ito T."/>
            <person name="Fujiyama A."/>
            <person name="Inagaki F."/>
            <person name="Takami H."/>
        </authorList>
    </citation>
    <scope>NUCLEOTIDE SEQUENCE</scope>
    <source>
        <strain evidence="2">Expedition CK06-06</strain>
    </source>
</reference>
<dbReference type="InterPro" id="IPR011335">
    <property type="entry name" value="Restrct_endonuc-II-like"/>
</dbReference>
<dbReference type="Pfam" id="PF12705">
    <property type="entry name" value="PDDEXK_1"/>
    <property type="match status" value="1"/>
</dbReference>
<dbReference type="InterPro" id="IPR011604">
    <property type="entry name" value="PDDEXK-like_dom_sf"/>
</dbReference>
<protein>
    <recommendedName>
        <fullName evidence="1">PD-(D/E)XK endonuclease-like domain-containing protein</fullName>
    </recommendedName>
</protein>
<dbReference type="InterPro" id="IPR038726">
    <property type="entry name" value="PDDEXK_AddAB-type"/>
</dbReference>
<evidence type="ECO:0000313" key="2">
    <source>
        <dbReference type="EMBL" id="GAF97819.1"/>
    </source>
</evidence>
<dbReference type="SUPFAM" id="SSF52980">
    <property type="entry name" value="Restriction endonuclease-like"/>
    <property type="match status" value="1"/>
</dbReference>